<reference evidence="1 2" key="1">
    <citation type="submission" date="2016-10" db="EMBL/GenBank/DDBJ databases">
        <title>Rodentibacter gen. nov. and new species.</title>
        <authorList>
            <person name="Christensen H."/>
        </authorList>
    </citation>
    <scope>NUCLEOTIDE SEQUENCE [LARGE SCALE GENOMIC DNA]</scope>
    <source>
        <strain evidence="1 2">Ac81</strain>
    </source>
</reference>
<protein>
    <submittedName>
        <fullName evidence="1">Uncharacterized protein</fullName>
    </submittedName>
</protein>
<keyword evidence="2" id="KW-1185">Reference proteome</keyword>
<dbReference type="EMBL" id="MLAG01000001">
    <property type="protein sequence ID" value="OOF84399.1"/>
    <property type="molecule type" value="Genomic_DNA"/>
</dbReference>
<organism evidence="1 2">
    <name type="scientific">Rodentibacter ratti</name>
    <dbReference type="NCBI Taxonomy" id="1906745"/>
    <lineage>
        <taxon>Bacteria</taxon>
        <taxon>Pseudomonadati</taxon>
        <taxon>Pseudomonadota</taxon>
        <taxon>Gammaproteobacteria</taxon>
        <taxon>Pasteurellales</taxon>
        <taxon>Pasteurellaceae</taxon>
        <taxon>Rodentibacter</taxon>
    </lineage>
</organism>
<sequence>MRAGASGSIAYGSGGGASVNAAYSKASVDYAQVREQTGIHIGEDTAKTIFLESERMRHSPKERSFF</sequence>
<proteinExistence type="predicted"/>
<gene>
    <name evidence="1" type="ORF">BKG92_00560</name>
</gene>
<accession>A0A1V3L399</accession>
<evidence type="ECO:0000313" key="2">
    <source>
        <dbReference type="Proteomes" id="UP000188573"/>
    </source>
</evidence>
<comment type="caution">
    <text evidence="1">The sequence shown here is derived from an EMBL/GenBank/DDBJ whole genome shotgun (WGS) entry which is preliminary data.</text>
</comment>
<name>A0A1V3L399_9PAST</name>
<dbReference type="Proteomes" id="UP000188573">
    <property type="component" value="Unassembled WGS sequence"/>
</dbReference>
<evidence type="ECO:0000313" key="1">
    <source>
        <dbReference type="EMBL" id="OOF84399.1"/>
    </source>
</evidence>
<dbReference type="AlphaFoldDB" id="A0A1V3L399"/>